<proteinExistence type="predicted"/>
<dbReference type="HOGENOM" id="CLU_1388400_0_0_9"/>
<reference evidence="1 2" key="1">
    <citation type="journal article" date="2014" name="Genome Announc.">
        <title>Draft genome sequences of the altered schaedler flora, a defined bacterial community from gnotobiotic mice.</title>
        <authorList>
            <person name="Wannemuehler M.J."/>
            <person name="Overstreet A.M."/>
            <person name="Ward D.V."/>
            <person name="Phillips G.J."/>
        </authorList>
    </citation>
    <scope>NUCLEOTIDE SEQUENCE [LARGE SCALE GENOMIC DNA]</scope>
    <source>
        <strain evidence="1 2">ASF492</strain>
    </source>
</reference>
<protein>
    <submittedName>
        <fullName evidence="1">Uncharacterized protein</fullName>
    </submittedName>
</protein>
<accession>N1ZVR9</accession>
<gene>
    <name evidence="1" type="ORF">C823_04700</name>
</gene>
<dbReference type="OrthoDB" id="9974382at2"/>
<dbReference type="Proteomes" id="UP000012589">
    <property type="component" value="Unassembled WGS sequence"/>
</dbReference>
<organism evidence="1 2">
    <name type="scientific">Eubacterium plexicaudatum ASF492</name>
    <dbReference type="NCBI Taxonomy" id="1235802"/>
    <lineage>
        <taxon>Bacteria</taxon>
        <taxon>Bacillati</taxon>
        <taxon>Bacillota</taxon>
        <taxon>Clostridia</taxon>
        <taxon>Eubacteriales</taxon>
        <taxon>Eubacteriaceae</taxon>
        <taxon>Eubacterium</taxon>
    </lineage>
</organism>
<evidence type="ECO:0000313" key="1">
    <source>
        <dbReference type="EMBL" id="EMZ21127.1"/>
    </source>
</evidence>
<dbReference type="PATRIC" id="fig|1235802.3.peg.4961"/>
<name>N1ZVR9_9FIRM</name>
<dbReference type="STRING" id="1235802.C823_04700"/>
<dbReference type="AlphaFoldDB" id="N1ZVR9"/>
<dbReference type="EMBL" id="AQFT01000136">
    <property type="protein sequence ID" value="EMZ21127.1"/>
    <property type="molecule type" value="Genomic_DNA"/>
</dbReference>
<comment type="caution">
    <text evidence="1">The sequence shown here is derived from an EMBL/GenBank/DDBJ whole genome shotgun (WGS) entry which is preliminary data.</text>
</comment>
<keyword evidence="2" id="KW-1185">Reference proteome</keyword>
<evidence type="ECO:0000313" key="2">
    <source>
        <dbReference type="Proteomes" id="UP000012589"/>
    </source>
</evidence>
<sequence>MKVTIDLENLESLVKETTENNIETIIKEQVKKSVNKTIEELAKKEINNAVSSNFQKFVDEYIKNTVIKVGGNSYWDDEEQKEYTVEQYIKKELKDRLESKTLKAKKKGRTSSYSDDFEQVSFEEYINRSFNVDDLIKADLDKFMDGIRKDINKTMKDTFDSSTKNMLSSAVLSILTANDTYRQIENQIKCIADKRA</sequence>